<gene>
    <name evidence="10" type="ORF">T440DRAFT_468204</name>
</gene>
<evidence type="ECO:0000256" key="3">
    <source>
        <dbReference type="ARBA" id="ARBA00022679"/>
    </source>
</evidence>
<accession>A0A6A7B5C8</accession>
<evidence type="ECO:0000256" key="5">
    <source>
        <dbReference type="ARBA" id="ARBA00022777"/>
    </source>
</evidence>
<keyword evidence="6" id="KW-0067">ATP-binding</keyword>
<proteinExistence type="predicted"/>
<comment type="catalytic activity">
    <reaction evidence="8">
        <text>L-seryl-[protein] + ATP = O-phospho-L-seryl-[protein] + ADP + H(+)</text>
        <dbReference type="Rhea" id="RHEA:17989"/>
        <dbReference type="Rhea" id="RHEA-COMP:9863"/>
        <dbReference type="Rhea" id="RHEA-COMP:11604"/>
        <dbReference type="ChEBI" id="CHEBI:15378"/>
        <dbReference type="ChEBI" id="CHEBI:29999"/>
        <dbReference type="ChEBI" id="CHEBI:30616"/>
        <dbReference type="ChEBI" id="CHEBI:83421"/>
        <dbReference type="ChEBI" id="CHEBI:456216"/>
        <dbReference type="EC" id="2.7.11.1"/>
    </reaction>
</comment>
<reference evidence="10" key="1">
    <citation type="submission" date="2020-01" db="EMBL/GenBank/DDBJ databases">
        <authorList>
            <consortium name="DOE Joint Genome Institute"/>
            <person name="Haridas S."/>
            <person name="Albert R."/>
            <person name="Binder M."/>
            <person name="Bloem J."/>
            <person name="Labutti K."/>
            <person name="Salamov A."/>
            <person name="Andreopoulos B."/>
            <person name="Baker S.E."/>
            <person name="Barry K."/>
            <person name="Bills G."/>
            <person name="Bluhm B.H."/>
            <person name="Cannon C."/>
            <person name="Castanera R."/>
            <person name="Culley D.E."/>
            <person name="Daum C."/>
            <person name="Ezra D."/>
            <person name="Gonzalez J.B."/>
            <person name="Henrissat B."/>
            <person name="Kuo A."/>
            <person name="Liang C."/>
            <person name="Lipzen A."/>
            <person name="Lutzoni F."/>
            <person name="Magnuson J."/>
            <person name="Mondo S."/>
            <person name="Nolan M."/>
            <person name="Ohm R."/>
            <person name="Pangilinan J."/>
            <person name="Park H.-J."/>
            <person name="Ramirez L."/>
            <person name="Alfaro M."/>
            <person name="Sun H."/>
            <person name="Tritt A."/>
            <person name="Yoshinaga Y."/>
            <person name="Zwiers L.-H."/>
            <person name="Turgeon B.G."/>
            <person name="Goodwin S.B."/>
            <person name="Spatafora J.W."/>
            <person name="Crous P.W."/>
            <person name="Grigoriev I.V."/>
        </authorList>
    </citation>
    <scope>NUCLEOTIDE SEQUENCE</scope>
    <source>
        <strain evidence="10">IPT5</strain>
    </source>
</reference>
<evidence type="ECO:0000313" key="11">
    <source>
        <dbReference type="Proteomes" id="UP000799423"/>
    </source>
</evidence>
<keyword evidence="2" id="KW-0723">Serine/threonine-protein kinase</keyword>
<protein>
    <recommendedName>
        <fullName evidence="1">non-specific serine/threonine protein kinase</fullName>
        <ecNumber evidence="1">2.7.11.1</ecNumber>
    </recommendedName>
</protein>
<comment type="catalytic activity">
    <reaction evidence="7">
        <text>L-threonyl-[protein] + ATP = O-phospho-L-threonyl-[protein] + ADP + H(+)</text>
        <dbReference type="Rhea" id="RHEA:46608"/>
        <dbReference type="Rhea" id="RHEA-COMP:11060"/>
        <dbReference type="Rhea" id="RHEA-COMP:11605"/>
        <dbReference type="ChEBI" id="CHEBI:15378"/>
        <dbReference type="ChEBI" id="CHEBI:30013"/>
        <dbReference type="ChEBI" id="CHEBI:30616"/>
        <dbReference type="ChEBI" id="CHEBI:61977"/>
        <dbReference type="ChEBI" id="CHEBI:456216"/>
        <dbReference type="EC" id="2.7.11.1"/>
    </reaction>
</comment>
<evidence type="ECO:0000256" key="7">
    <source>
        <dbReference type="ARBA" id="ARBA00047899"/>
    </source>
</evidence>
<feature type="domain" description="RIO-type" evidence="9">
    <location>
        <begin position="21"/>
        <end position="61"/>
    </location>
</feature>
<keyword evidence="4" id="KW-0547">Nucleotide-binding</keyword>
<evidence type="ECO:0000256" key="1">
    <source>
        <dbReference type="ARBA" id="ARBA00012513"/>
    </source>
</evidence>
<dbReference type="Proteomes" id="UP000799423">
    <property type="component" value="Unassembled WGS sequence"/>
</dbReference>
<evidence type="ECO:0000259" key="9">
    <source>
        <dbReference type="Pfam" id="PF01163"/>
    </source>
</evidence>
<evidence type="ECO:0000313" key="10">
    <source>
        <dbReference type="EMBL" id="KAF2850620.1"/>
    </source>
</evidence>
<dbReference type="GO" id="GO:0005524">
    <property type="term" value="F:ATP binding"/>
    <property type="evidence" value="ECO:0007669"/>
    <property type="project" value="UniProtKB-KW"/>
</dbReference>
<dbReference type="OrthoDB" id="2687876at2759"/>
<dbReference type="InterPro" id="IPR011009">
    <property type="entry name" value="Kinase-like_dom_sf"/>
</dbReference>
<sequence>MIVGHVPSTDDTLACQRGLERLHREGVFHGDINKYSILITSEEPKFIDLEHAIVSDADNCNTGKGKDFEDLKLALSRW</sequence>
<name>A0A6A7B5C8_9PLEO</name>
<dbReference type="Pfam" id="PF01163">
    <property type="entry name" value="RIO1"/>
    <property type="match status" value="1"/>
</dbReference>
<evidence type="ECO:0000256" key="4">
    <source>
        <dbReference type="ARBA" id="ARBA00022741"/>
    </source>
</evidence>
<evidence type="ECO:0000256" key="6">
    <source>
        <dbReference type="ARBA" id="ARBA00022840"/>
    </source>
</evidence>
<keyword evidence="3" id="KW-0808">Transferase</keyword>
<dbReference type="InterPro" id="IPR018934">
    <property type="entry name" value="RIO_dom"/>
</dbReference>
<dbReference type="AlphaFoldDB" id="A0A6A7B5C8"/>
<evidence type="ECO:0000256" key="8">
    <source>
        <dbReference type="ARBA" id="ARBA00048679"/>
    </source>
</evidence>
<dbReference type="EC" id="2.7.11.1" evidence="1"/>
<evidence type="ECO:0000256" key="2">
    <source>
        <dbReference type="ARBA" id="ARBA00022527"/>
    </source>
</evidence>
<keyword evidence="5" id="KW-0418">Kinase</keyword>
<dbReference type="SUPFAM" id="SSF56112">
    <property type="entry name" value="Protein kinase-like (PK-like)"/>
    <property type="match status" value="1"/>
</dbReference>
<dbReference type="EMBL" id="MU006305">
    <property type="protein sequence ID" value="KAF2850620.1"/>
    <property type="molecule type" value="Genomic_DNA"/>
</dbReference>
<dbReference type="GO" id="GO:0004674">
    <property type="term" value="F:protein serine/threonine kinase activity"/>
    <property type="evidence" value="ECO:0007669"/>
    <property type="project" value="UniProtKB-KW"/>
</dbReference>
<organism evidence="10 11">
    <name type="scientific">Plenodomus tracheiphilus IPT5</name>
    <dbReference type="NCBI Taxonomy" id="1408161"/>
    <lineage>
        <taxon>Eukaryota</taxon>
        <taxon>Fungi</taxon>
        <taxon>Dikarya</taxon>
        <taxon>Ascomycota</taxon>
        <taxon>Pezizomycotina</taxon>
        <taxon>Dothideomycetes</taxon>
        <taxon>Pleosporomycetidae</taxon>
        <taxon>Pleosporales</taxon>
        <taxon>Pleosporineae</taxon>
        <taxon>Leptosphaeriaceae</taxon>
        <taxon>Plenodomus</taxon>
    </lineage>
</organism>
<dbReference type="Gene3D" id="1.10.510.10">
    <property type="entry name" value="Transferase(Phosphotransferase) domain 1"/>
    <property type="match status" value="1"/>
</dbReference>
<keyword evidence="11" id="KW-1185">Reference proteome</keyword>